<dbReference type="RefSeq" id="XP_035669357.1">
    <property type="nucleotide sequence ID" value="XM_035813464.1"/>
</dbReference>
<protein>
    <recommendedName>
        <fullName evidence="3 11">NAD(P)H-hydrate epimerase</fullName>
        <ecNumber evidence="3 11">5.1.99.6</ecNumber>
    </recommendedName>
    <alternativeName>
        <fullName evidence="10 11">NAD(P)HX epimerase</fullName>
    </alternativeName>
</protein>
<organism evidence="13 14">
    <name type="scientific">Branchiostoma floridae</name>
    <name type="common">Florida lancelet</name>
    <name type="synonym">Amphioxus</name>
    <dbReference type="NCBI Taxonomy" id="7739"/>
    <lineage>
        <taxon>Eukaryota</taxon>
        <taxon>Metazoa</taxon>
        <taxon>Chordata</taxon>
        <taxon>Cephalochordata</taxon>
        <taxon>Leptocardii</taxon>
        <taxon>Amphioxiformes</taxon>
        <taxon>Branchiostomatidae</taxon>
        <taxon>Branchiostoma</taxon>
    </lineage>
</organism>
<feature type="binding site" evidence="11">
    <location>
        <position position="110"/>
    </location>
    <ligand>
        <name>K(+)</name>
        <dbReference type="ChEBI" id="CHEBI:29103"/>
    </ligand>
</feature>
<dbReference type="AlphaFoldDB" id="A0A9J7KSE3"/>
<evidence type="ECO:0000256" key="3">
    <source>
        <dbReference type="ARBA" id="ARBA00012228"/>
    </source>
</evidence>
<feature type="domain" description="YjeF N-terminal" evidence="12">
    <location>
        <begin position="56"/>
        <end position="264"/>
    </location>
</feature>
<dbReference type="Proteomes" id="UP000001554">
    <property type="component" value="Chromosome 3"/>
</dbReference>
<comment type="function">
    <text evidence="11">Catalyzes the epimerization of the S- and R-forms of NAD(P)HX, a damaged form of NAD(P)H that is a result of enzymatic or heat-dependent hydration. This is a prerequisite for the S-specific NAD(P)H-hydrate dehydratase to allow the repair of both epimers of NAD(P)HX.</text>
</comment>
<name>A0A9J7KSE3_BRAFL</name>
<feature type="binding site" evidence="11">
    <location>
        <position position="210"/>
    </location>
    <ligand>
        <name>K(+)</name>
        <dbReference type="ChEBI" id="CHEBI:29103"/>
    </ligand>
</feature>
<keyword evidence="4 11" id="KW-0479">Metal-binding</keyword>
<evidence type="ECO:0000313" key="13">
    <source>
        <dbReference type="Proteomes" id="UP000001554"/>
    </source>
</evidence>
<keyword evidence="13" id="KW-1185">Reference proteome</keyword>
<evidence type="ECO:0000256" key="7">
    <source>
        <dbReference type="ARBA" id="ARBA00022958"/>
    </source>
</evidence>
<dbReference type="KEGG" id="bfo:118411286"/>
<dbReference type="OrthoDB" id="10064708at2759"/>
<comment type="caution">
    <text evidence="11">Lacks conserved residue(s) required for the propagation of feature annotation.</text>
</comment>
<dbReference type="GO" id="GO:0005739">
    <property type="term" value="C:mitochondrion"/>
    <property type="evidence" value="ECO:0000318"/>
    <property type="project" value="GO_Central"/>
</dbReference>
<feature type="binding site" evidence="11">
    <location>
        <position position="174"/>
    </location>
    <ligand>
        <name>K(+)</name>
        <dbReference type="ChEBI" id="CHEBI:29103"/>
    </ligand>
</feature>
<dbReference type="HAMAP" id="MF_01966">
    <property type="entry name" value="NADHX_epimerase"/>
    <property type="match status" value="1"/>
</dbReference>
<evidence type="ECO:0000256" key="6">
    <source>
        <dbReference type="ARBA" id="ARBA00022857"/>
    </source>
</evidence>
<dbReference type="InterPro" id="IPR032976">
    <property type="entry name" value="YJEFN_prot_NAXE-like"/>
</dbReference>
<comment type="catalytic activity">
    <reaction evidence="1 11">
        <text>(6R)-NADHX = (6S)-NADHX</text>
        <dbReference type="Rhea" id="RHEA:32215"/>
        <dbReference type="ChEBI" id="CHEBI:64074"/>
        <dbReference type="ChEBI" id="CHEBI:64075"/>
        <dbReference type="EC" id="5.1.99.6"/>
    </reaction>
</comment>
<feature type="binding site" evidence="11">
    <location>
        <position position="207"/>
    </location>
    <ligand>
        <name>(6S)-NADPHX</name>
        <dbReference type="ChEBI" id="CHEBI:64076"/>
    </ligand>
</feature>
<dbReference type="GeneID" id="118411286"/>
<evidence type="ECO:0000256" key="11">
    <source>
        <dbReference type="HAMAP-Rule" id="MF_03159"/>
    </source>
</evidence>
<feature type="binding site" evidence="11">
    <location>
        <begin position="178"/>
        <end position="184"/>
    </location>
    <ligand>
        <name>(6S)-NADPHX</name>
        <dbReference type="ChEBI" id="CHEBI:64076"/>
    </ligand>
</feature>
<dbReference type="GO" id="GO:0052856">
    <property type="term" value="F:NAD(P)HX epimerase activity"/>
    <property type="evidence" value="ECO:0000318"/>
    <property type="project" value="GO_Central"/>
</dbReference>
<evidence type="ECO:0000313" key="14">
    <source>
        <dbReference type="RefSeq" id="XP_035669357.1"/>
    </source>
</evidence>
<keyword evidence="5 11" id="KW-0547">Nucleotide-binding</keyword>
<dbReference type="NCBIfam" id="TIGR00197">
    <property type="entry name" value="yjeF_nterm"/>
    <property type="match status" value="1"/>
</dbReference>
<keyword evidence="9 11" id="KW-0413">Isomerase</keyword>
<dbReference type="GO" id="GO:0046872">
    <property type="term" value="F:metal ion binding"/>
    <property type="evidence" value="ECO:0007669"/>
    <property type="project" value="UniProtKB-KW"/>
</dbReference>
<comment type="catalytic activity">
    <reaction evidence="2 11">
        <text>(6R)-NADPHX = (6S)-NADPHX</text>
        <dbReference type="Rhea" id="RHEA:32227"/>
        <dbReference type="ChEBI" id="CHEBI:64076"/>
        <dbReference type="ChEBI" id="CHEBI:64077"/>
        <dbReference type="EC" id="5.1.99.6"/>
    </reaction>
</comment>
<evidence type="ECO:0000256" key="8">
    <source>
        <dbReference type="ARBA" id="ARBA00023027"/>
    </source>
</evidence>
<keyword evidence="8 11" id="KW-0520">NAD</keyword>
<dbReference type="PANTHER" id="PTHR13232">
    <property type="entry name" value="NAD(P)H-HYDRATE EPIMERASE"/>
    <property type="match status" value="1"/>
</dbReference>
<evidence type="ECO:0000259" key="12">
    <source>
        <dbReference type="PROSITE" id="PS51385"/>
    </source>
</evidence>
<dbReference type="PANTHER" id="PTHR13232:SF10">
    <property type="entry name" value="NAD(P)H-HYDRATE EPIMERASE"/>
    <property type="match status" value="1"/>
</dbReference>
<evidence type="ECO:0000256" key="9">
    <source>
        <dbReference type="ARBA" id="ARBA00023235"/>
    </source>
</evidence>
<dbReference type="PROSITE" id="PS51385">
    <property type="entry name" value="YJEF_N"/>
    <property type="match status" value="1"/>
</dbReference>
<accession>A0A9J7KSE3</accession>
<reference evidence="14" key="2">
    <citation type="submission" date="2025-08" db="UniProtKB">
        <authorList>
            <consortium name="RefSeq"/>
        </authorList>
    </citation>
    <scope>IDENTIFICATION</scope>
    <source>
        <strain evidence="14">S238N-H82</strain>
        <tissue evidence="14">Testes</tissue>
    </source>
</reference>
<proteinExistence type="inferred from homology"/>
<evidence type="ECO:0000256" key="4">
    <source>
        <dbReference type="ARBA" id="ARBA00022723"/>
    </source>
</evidence>
<comment type="similarity">
    <text evidence="11">Belongs to the NnrE/AIBP family.</text>
</comment>
<dbReference type="SUPFAM" id="SSF64153">
    <property type="entry name" value="YjeF N-terminal domain-like"/>
    <property type="match status" value="1"/>
</dbReference>
<dbReference type="OMA" id="RHLFHYG"/>
<dbReference type="FunFam" id="3.40.50.10260:FF:000002">
    <property type="entry name" value="NAD(P)H-hydrate epimerase"/>
    <property type="match status" value="1"/>
</dbReference>
<keyword evidence="7 11" id="KW-0630">Potassium</keyword>
<dbReference type="Gene3D" id="3.40.50.10260">
    <property type="entry name" value="YjeF N-terminal domain"/>
    <property type="match status" value="1"/>
</dbReference>
<dbReference type="InterPro" id="IPR036652">
    <property type="entry name" value="YjeF_N_dom_sf"/>
</dbReference>
<evidence type="ECO:0000256" key="5">
    <source>
        <dbReference type="ARBA" id="ARBA00022741"/>
    </source>
</evidence>
<feature type="binding site" evidence="11">
    <location>
        <begin position="109"/>
        <end position="113"/>
    </location>
    <ligand>
        <name>(6S)-NADPHX</name>
        <dbReference type="ChEBI" id="CHEBI:64076"/>
    </ligand>
</feature>
<gene>
    <name evidence="14" type="primary">LOC118411286</name>
</gene>
<evidence type="ECO:0000256" key="1">
    <source>
        <dbReference type="ARBA" id="ARBA00000013"/>
    </source>
</evidence>
<sequence>MQAVLVGGTATHVRRLLLNVRPVQRSLVQLQAARMASDAAGTAEESPIKYLGQEEAQQIDQELFNEYAYSVDQLMELAGHSCAVALAKSYPLTSLKKDATVLVCCGPGNNGGDGLVCARHLKMFGYNPSVFYPKRTDKPLYKNLTIQCEQLDIPFLSHLPKPQLLSDGFSYIVDALFGFSFKGEVRPPFGDVLKTLKEVTVPICSIDVPSGWDVEGGNPDGLQPEFLISLTAPKKCAEKFAGRYHYLGGRFVPPGIIQKYELNLPTYPGTEPCIRLH</sequence>
<evidence type="ECO:0000256" key="2">
    <source>
        <dbReference type="ARBA" id="ARBA00000909"/>
    </source>
</evidence>
<dbReference type="Pfam" id="PF03853">
    <property type="entry name" value="YjeF_N"/>
    <property type="match status" value="1"/>
</dbReference>
<reference evidence="13" key="1">
    <citation type="journal article" date="2020" name="Nat. Ecol. Evol.">
        <title>Deeply conserved synteny resolves early events in vertebrate evolution.</title>
        <authorList>
            <person name="Simakov O."/>
            <person name="Marletaz F."/>
            <person name="Yue J.X."/>
            <person name="O'Connell B."/>
            <person name="Jenkins J."/>
            <person name="Brandt A."/>
            <person name="Calef R."/>
            <person name="Tung C.H."/>
            <person name="Huang T.K."/>
            <person name="Schmutz J."/>
            <person name="Satoh N."/>
            <person name="Yu J.K."/>
            <person name="Putnam N.H."/>
            <person name="Green R.E."/>
            <person name="Rokhsar D.S."/>
        </authorList>
    </citation>
    <scope>NUCLEOTIDE SEQUENCE [LARGE SCALE GENOMIC DNA]</scope>
    <source>
        <strain evidence="13">S238N-H82</strain>
    </source>
</reference>
<dbReference type="GO" id="GO:0000166">
    <property type="term" value="F:nucleotide binding"/>
    <property type="evidence" value="ECO:0007669"/>
    <property type="project" value="UniProtKB-KW"/>
</dbReference>
<keyword evidence="6" id="KW-0521">NADP</keyword>
<comment type="cofactor">
    <cofactor evidence="11">
        <name>K(+)</name>
        <dbReference type="ChEBI" id="CHEBI:29103"/>
    </cofactor>
    <text evidence="11">Binds 1 potassium ion per subunit.</text>
</comment>
<dbReference type="InterPro" id="IPR004443">
    <property type="entry name" value="YjeF_N_dom"/>
</dbReference>
<dbReference type="EC" id="5.1.99.6" evidence="3 11"/>
<evidence type="ECO:0000256" key="10">
    <source>
        <dbReference type="ARBA" id="ARBA00041210"/>
    </source>
</evidence>